<dbReference type="RefSeq" id="WP_354280643.1">
    <property type="nucleotide sequence ID" value="NZ_JBEPMK010000003.1"/>
</dbReference>
<dbReference type="Proteomes" id="UP001549055">
    <property type="component" value="Unassembled WGS sequence"/>
</dbReference>
<dbReference type="PANTHER" id="PTHR18964">
    <property type="entry name" value="ROK (REPRESSOR, ORF, KINASE) FAMILY"/>
    <property type="match status" value="1"/>
</dbReference>
<dbReference type="InterPro" id="IPR000600">
    <property type="entry name" value="ROK"/>
</dbReference>
<keyword evidence="3" id="KW-1185">Reference proteome</keyword>
<sequence length="284" mass="30359">MTIACFDIGGTDVKFAAIRNKEILQRESCPTPKSLADLVNWIEKQVRPTSDVLAISISLPGSVDPKTGIVAGISAVPYIHGPSWFDILAFLNLPIFMENDANCVGLSQLAAQGELENFACVVIGTGIGGAVVLDRKLIRGWKGYAGEFGYMLSDPLTNWSQKASTGNMVAGVRRAKAELDWDGVAIYKAAAEGDPVCQTALQSMYDELALGLITIFYCLGTKDIFLGGAISQNREFLAGVQASLQSIQARNSDIPELPTVQACHFHGDANLMGAYMLATDGLAH</sequence>
<reference evidence="2 3" key="1">
    <citation type="submission" date="2024-06" db="EMBL/GenBank/DDBJ databases">
        <title>Genomic Encyclopedia of Type Strains, Phase IV (KMG-IV): sequencing the most valuable type-strain genomes for metagenomic binning, comparative biology and taxonomic classification.</title>
        <authorList>
            <person name="Goeker M."/>
        </authorList>
    </citation>
    <scope>NUCLEOTIDE SEQUENCE [LARGE SCALE GENOMIC DNA]</scope>
    <source>
        <strain evidence="2 3">DSM 15349</strain>
    </source>
</reference>
<dbReference type="SUPFAM" id="SSF53067">
    <property type="entry name" value="Actin-like ATPase domain"/>
    <property type="match status" value="1"/>
</dbReference>
<name>A0ABV2JKA4_9STRE</name>
<dbReference type="Pfam" id="PF00480">
    <property type="entry name" value="ROK"/>
    <property type="match status" value="1"/>
</dbReference>
<keyword evidence="2" id="KW-0418">Kinase</keyword>
<dbReference type="GO" id="GO:0016301">
    <property type="term" value="F:kinase activity"/>
    <property type="evidence" value="ECO:0007669"/>
    <property type="project" value="UniProtKB-KW"/>
</dbReference>
<evidence type="ECO:0000313" key="2">
    <source>
        <dbReference type="EMBL" id="MET3644361.1"/>
    </source>
</evidence>
<evidence type="ECO:0000313" key="3">
    <source>
        <dbReference type="Proteomes" id="UP001549055"/>
    </source>
</evidence>
<comment type="similarity">
    <text evidence="1">Belongs to the ROK (NagC/XylR) family.</text>
</comment>
<organism evidence="2 3">
    <name type="scientific">Streptococcus gallinaceus</name>
    <dbReference type="NCBI Taxonomy" id="165758"/>
    <lineage>
        <taxon>Bacteria</taxon>
        <taxon>Bacillati</taxon>
        <taxon>Bacillota</taxon>
        <taxon>Bacilli</taxon>
        <taxon>Lactobacillales</taxon>
        <taxon>Streptococcaceae</taxon>
        <taxon>Streptococcus</taxon>
    </lineage>
</organism>
<keyword evidence="2" id="KW-0808">Transferase</keyword>
<evidence type="ECO:0000256" key="1">
    <source>
        <dbReference type="ARBA" id="ARBA00006479"/>
    </source>
</evidence>
<dbReference type="PANTHER" id="PTHR18964:SF170">
    <property type="entry name" value="SUGAR KINASE"/>
    <property type="match status" value="1"/>
</dbReference>
<protein>
    <submittedName>
        <fullName evidence="2">NBD/HSP70 family sugar kinase</fullName>
    </submittedName>
</protein>
<dbReference type="Gene3D" id="3.30.420.40">
    <property type="match status" value="2"/>
</dbReference>
<comment type="caution">
    <text evidence="2">The sequence shown here is derived from an EMBL/GenBank/DDBJ whole genome shotgun (WGS) entry which is preliminary data.</text>
</comment>
<proteinExistence type="inferred from homology"/>
<gene>
    <name evidence="2" type="ORF">ABID27_000985</name>
</gene>
<dbReference type="InterPro" id="IPR043129">
    <property type="entry name" value="ATPase_NBD"/>
</dbReference>
<accession>A0ABV2JKA4</accession>
<dbReference type="EMBL" id="JBEPMK010000003">
    <property type="protein sequence ID" value="MET3644361.1"/>
    <property type="molecule type" value="Genomic_DNA"/>
</dbReference>
<dbReference type="CDD" id="cd24152">
    <property type="entry name" value="ASKHA_NBD_ROK-like"/>
    <property type="match status" value="1"/>
</dbReference>